<evidence type="ECO:0000313" key="3">
    <source>
        <dbReference type="Proteomes" id="UP000243494"/>
    </source>
</evidence>
<dbReference type="InterPro" id="IPR007069">
    <property type="entry name" value="Transposase_32"/>
</dbReference>
<dbReference type="RefSeq" id="WP_095405595.1">
    <property type="nucleotide sequence ID" value="NZ_NOJZ02000003.1"/>
</dbReference>
<dbReference type="GO" id="GO:0003677">
    <property type="term" value="F:DNA binding"/>
    <property type="evidence" value="ECO:0007669"/>
    <property type="project" value="InterPro"/>
</dbReference>
<gene>
    <name evidence="2" type="ORF">CHF27_003215</name>
</gene>
<dbReference type="AlphaFoldDB" id="A0A371IV87"/>
<dbReference type="Pfam" id="PF04986">
    <property type="entry name" value="Y2_Tnp"/>
    <property type="match status" value="1"/>
</dbReference>
<keyword evidence="3" id="KW-1185">Reference proteome</keyword>
<protein>
    <recommendedName>
        <fullName evidence="1">Transposase IS801/IS1294 domain-containing protein</fullName>
    </recommendedName>
</protein>
<reference evidence="2 3" key="1">
    <citation type="journal article" date="2017" name="Genome Announc.">
        <title>Draft Genome Sequence of Romboutsia maritimum sp. nov. Strain CCRI-22766(T), Isolated from Coastal Estuarine Mud.</title>
        <authorList>
            <person name="Maheux A.F."/>
            <person name="Boudreau D.K."/>
            <person name="Berube E."/>
            <person name="Boissinot M."/>
            <person name="Raymond F."/>
            <person name="Brodeur S."/>
            <person name="Corbeil J."/>
            <person name="Brightwell G."/>
            <person name="Broda D."/>
            <person name="Omar R.F."/>
            <person name="Bergeron M.G."/>
        </authorList>
    </citation>
    <scope>NUCLEOTIDE SEQUENCE [LARGE SCALE GENOMIC DNA]</scope>
    <source>
        <strain evidence="2 3">CCRI-22766</strain>
    </source>
</reference>
<name>A0A371IV87_9FIRM</name>
<accession>A0A371IV87</accession>
<dbReference type="PANTHER" id="PTHR37023">
    <property type="entry name" value="TRANSPOSASE"/>
    <property type="match status" value="1"/>
</dbReference>
<dbReference type="GO" id="GO:0004803">
    <property type="term" value="F:transposase activity"/>
    <property type="evidence" value="ECO:0007669"/>
    <property type="project" value="InterPro"/>
</dbReference>
<evidence type="ECO:0000259" key="1">
    <source>
        <dbReference type="Pfam" id="PF04986"/>
    </source>
</evidence>
<organism evidence="2 3">
    <name type="scientific">Romboutsia maritimum</name>
    <dbReference type="NCBI Taxonomy" id="2020948"/>
    <lineage>
        <taxon>Bacteria</taxon>
        <taxon>Bacillati</taxon>
        <taxon>Bacillota</taxon>
        <taxon>Clostridia</taxon>
        <taxon>Peptostreptococcales</taxon>
        <taxon>Peptostreptococcaceae</taxon>
        <taxon>Romboutsia</taxon>
    </lineage>
</organism>
<dbReference type="PANTHER" id="PTHR37023:SF1">
    <property type="entry name" value="ISSOD25 TRANSPOSASE TNPA_ISSOD25"/>
    <property type="match status" value="1"/>
</dbReference>
<dbReference type="EMBL" id="NOJZ02000003">
    <property type="protein sequence ID" value="RDY24379.1"/>
    <property type="molecule type" value="Genomic_DNA"/>
</dbReference>
<dbReference type="OrthoDB" id="9791273at2"/>
<evidence type="ECO:0000313" key="2">
    <source>
        <dbReference type="EMBL" id="RDY24379.1"/>
    </source>
</evidence>
<proteinExistence type="predicted"/>
<comment type="caution">
    <text evidence="2">The sequence shown here is derived from an EMBL/GenBank/DDBJ whole genome shotgun (WGS) entry which is preliminary data.</text>
</comment>
<dbReference type="GO" id="GO:0006313">
    <property type="term" value="P:DNA transposition"/>
    <property type="evidence" value="ECO:0007669"/>
    <property type="project" value="InterPro"/>
</dbReference>
<sequence>MQDAVYGVVSNYYQNKVKGNHEVGLIAVVHTFGSDLKWNPHIHALFTEGEIDKNNKWFKKISHIPYKYLRKSWQKLLLDIIKKNFTDIRTKRLINKLYKTHNEGFYVNAERDIINIKQASKYIGRYLARPAIAEYRITN</sequence>
<dbReference type="Proteomes" id="UP000243494">
    <property type="component" value="Unassembled WGS sequence"/>
</dbReference>
<feature type="domain" description="Transposase IS801/IS1294" evidence="1">
    <location>
        <begin position="24"/>
        <end position="138"/>
    </location>
</feature>